<evidence type="ECO:0000313" key="4">
    <source>
        <dbReference type="Proteomes" id="UP000198994"/>
    </source>
</evidence>
<reference evidence="4" key="1">
    <citation type="submission" date="2016-10" db="EMBL/GenBank/DDBJ databases">
        <authorList>
            <person name="Varghese N."/>
            <person name="Submissions S."/>
        </authorList>
    </citation>
    <scope>NUCLEOTIDE SEQUENCE [LARGE SCALE GENOMIC DNA]</scope>
    <source>
        <strain evidence="4">DSM 10146</strain>
    </source>
</reference>
<keyword evidence="4" id="KW-1185">Reference proteome</keyword>
<feature type="signal peptide" evidence="2">
    <location>
        <begin position="1"/>
        <end position="24"/>
    </location>
</feature>
<feature type="chain" id="PRO_5011775350" description="Cytochrome c family protein" evidence="2">
    <location>
        <begin position="25"/>
        <end position="432"/>
    </location>
</feature>
<organism evidence="3 4">
    <name type="scientific">Salipiger thiooxidans</name>
    <dbReference type="NCBI Taxonomy" id="282683"/>
    <lineage>
        <taxon>Bacteria</taxon>
        <taxon>Pseudomonadati</taxon>
        <taxon>Pseudomonadota</taxon>
        <taxon>Alphaproteobacteria</taxon>
        <taxon>Rhodobacterales</taxon>
        <taxon>Roseobacteraceae</taxon>
        <taxon>Salipiger</taxon>
    </lineage>
</organism>
<dbReference type="Proteomes" id="UP000198994">
    <property type="component" value="Unassembled WGS sequence"/>
</dbReference>
<sequence length="432" mass="46652">MTFRTGGLAAILLAGFLGVPAAQAQQGTDCSAPTDWFPHAQTPPPDDNADFNSNCAFHLWSWQAFLFLTQNDDDGMPRFLSLIPAQDVVDGVPDTEPNEVMLRPRARKSDMGETFDEVGQAGSLGLLVDQNGRAVYYSMYVNQTYYDFVVTQNQYNVPANLLAAPADQNYPIGSVTLKAAWKIMGADEDASGFFTMPATIETLSADAAGNVIADPGQTEEVTVALVGLHVVGIVKGHPEAIWATFEHRNNAPQFSLGQLIDDPVSSQDFTFYAASTTAGECNQNNAAFLTLTDPAAQTLSPVTQVCRQYPFGGGSTQNSANIGSLNSTVHAGLEADSVWRNYMETGAIWFSQVDALEPNMAMDGSIITGSVKLSNSVIETFTQKVRSEDQCFSCHRTDMVFPPDAVDQPLPGKNLNISHILLNAYVQNLEAK</sequence>
<dbReference type="STRING" id="282683.SAMN04488105_10338"/>
<evidence type="ECO:0000313" key="3">
    <source>
        <dbReference type="EMBL" id="SDE36449.1"/>
    </source>
</evidence>
<dbReference type="RefSeq" id="WP_089955979.1">
    <property type="nucleotide sequence ID" value="NZ_FNAV01000003.1"/>
</dbReference>
<dbReference type="EMBL" id="FNAV01000003">
    <property type="protein sequence ID" value="SDE36449.1"/>
    <property type="molecule type" value="Genomic_DNA"/>
</dbReference>
<evidence type="ECO:0000256" key="1">
    <source>
        <dbReference type="SAM" id="MobiDB-lite"/>
    </source>
</evidence>
<name>A0A1G7CAV5_9RHOB</name>
<accession>A0A1G7CAV5</accession>
<evidence type="ECO:0000256" key="2">
    <source>
        <dbReference type="SAM" id="SignalP"/>
    </source>
</evidence>
<dbReference type="OrthoDB" id="280897at2"/>
<keyword evidence="2" id="KW-0732">Signal</keyword>
<feature type="region of interest" description="Disordered" evidence="1">
    <location>
        <begin position="27"/>
        <end position="48"/>
    </location>
</feature>
<protein>
    <recommendedName>
        <fullName evidence="5">Cytochrome c family protein</fullName>
    </recommendedName>
</protein>
<dbReference type="AlphaFoldDB" id="A0A1G7CAV5"/>
<evidence type="ECO:0008006" key="5">
    <source>
        <dbReference type="Google" id="ProtNLM"/>
    </source>
</evidence>
<gene>
    <name evidence="3" type="ORF">SAMN04488105_10338</name>
</gene>
<proteinExistence type="predicted"/>